<dbReference type="SUPFAM" id="SSF54427">
    <property type="entry name" value="NTF2-like"/>
    <property type="match status" value="1"/>
</dbReference>
<keyword evidence="1" id="KW-0472">Membrane</keyword>
<protein>
    <recommendedName>
        <fullName evidence="4">Tim44-like domain-containing protein</fullName>
    </recommendedName>
</protein>
<dbReference type="EMBL" id="AP025028">
    <property type="protein sequence ID" value="BDA80525.1"/>
    <property type="molecule type" value="Genomic_DNA"/>
</dbReference>
<evidence type="ECO:0000313" key="2">
    <source>
        <dbReference type="EMBL" id="BDA80525.1"/>
    </source>
</evidence>
<accession>A0ABM7UN39</accession>
<dbReference type="Gene3D" id="3.10.450.240">
    <property type="match status" value="1"/>
</dbReference>
<dbReference type="Proteomes" id="UP000245263">
    <property type="component" value="Chromosome 1"/>
</dbReference>
<feature type="transmembrane region" description="Helical" evidence="1">
    <location>
        <begin position="411"/>
        <end position="432"/>
    </location>
</feature>
<organism evidence="2 3">
    <name type="scientific">Leptospira kobayashii</name>
    <dbReference type="NCBI Taxonomy" id="1917830"/>
    <lineage>
        <taxon>Bacteria</taxon>
        <taxon>Pseudomonadati</taxon>
        <taxon>Spirochaetota</taxon>
        <taxon>Spirochaetia</taxon>
        <taxon>Leptospirales</taxon>
        <taxon>Leptospiraceae</taxon>
        <taxon>Leptospira</taxon>
    </lineage>
</organism>
<proteinExistence type="predicted"/>
<dbReference type="InterPro" id="IPR032710">
    <property type="entry name" value="NTF2-like_dom_sf"/>
</dbReference>
<evidence type="ECO:0008006" key="4">
    <source>
        <dbReference type="Google" id="ProtNLM"/>
    </source>
</evidence>
<keyword evidence="3" id="KW-1185">Reference proteome</keyword>
<evidence type="ECO:0000313" key="3">
    <source>
        <dbReference type="Proteomes" id="UP000245263"/>
    </source>
</evidence>
<reference evidence="2 3" key="1">
    <citation type="submission" date="2021-08" db="EMBL/GenBank/DDBJ databases">
        <title>Complete genome sequence of Leptospira kobayashii strain E30.</title>
        <authorList>
            <person name="Nakao R."/>
            <person name="Nakamura S."/>
            <person name="Masuzawa T."/>
            <person name="Koizumi N."/>
        </authorList>
    </citation>
    <scope>NUCLEOTIDE SEQUENCE [LARGE SCALE GENOMIC DNA]</scope>
    <source>
        <strain evidence="2 3">E30</strain>
    </source>
</reference>
<gene>
    <name evidence="2" type="ORF">LPTSP3_g34550</name>
</gene>
<sequence>MTVLPNTAKVGIVRKKFPVLSNWKIIKSSVIPETYQLSALDWQLDISWPEEINKTATPLEFTYELEKGMDSIGNLSVVYWEINHNSSQINGSGLEISWDPDIHWKSFQLKEKYYDATFSGYITRPVPLIKTENKVSVDFSSLRPDCTALVLTAFPETLPNIGLANEGRNPNAEKDFYTVKQTTYIQKNGINRHEGQIKVFQKSSLEWETPHLEFDTMTHYLGSAGEGSFVSRFFPDYQLVFGVEGDLKTSFWHLFSGQLLSDKSEADNQSRNLKVSNVAFFKLGENMRSSDGKKEIIRFSPFHLSNYSAVKLDSFSLEIVLPEETEEKTNVKLLLTHLNSFSAPIGIMELPAEIEKNKNRFTVNWKATFPEGYLPLIQIETESDAFHTNPFLVYFSALRFFLLAPGSGSNIGYLVFSTLLLTSPFLLTYIFISIAKKKFQILQAKGITVSRIRAGDPDFNEADFFAKSKFIGEKIIESWSAGNMEPVRHFISAGVFQRFQIQLKLLKEVDMNQNLMKDFTIHHQTIIGFDSFADYQTVHMMMSCSAKDITVPISMSNSDIEREFKNANKGNYREVYSFSRKTSAITQIEKDLVHNQCPSCGSDTNTSHITTKCQYCGNIFNSGEYDWVLSEITQEVEWDPNRFVNDKSFAGKYPDCPTSVQLLEDRASALLWKWIYAKSLGDESILKREIANPAILKKTKQKEVFYIPVIGSAEMQNLYKEGNSFRASCHFRWSAARSYNAIPEHKRNVMKLVLNTKRDAKLGFGESSCKNCGAPYPELDAAHCSYCKEPIPETIDDWLLDDIT</sequence>
<keyword evidence="1" id="KW-1133">Transmembrane helix</keyword>
<name>A0ABM7UN39_9LEPT</name>
<keyword evidence="1" id="KW-0812">Transmembrane</keyword>
<evidence type="ECO:0000256" key="1">
    <source>
        <dbReference type="SAM" id="Phobius"/>
    </source>
</evidence>